<dbReference type="AlphaFoldDB" id="A0A5N7BEW8"/>
<dbReference type="Gene3D" id="1.10.238.10">
    <property type="entry name" value="EF-hand"/>
    <property type="match status" value="1"/>
</dbReference>
<evidence type="ECO:0000256" key="1">
    <source>
        <dbReference type="ARBA" id="ARBA00022837"/>
    </source>
</evidence>
<reference evidence="3 4" key="1">
    <citation type="submission" date="2019-04" db="EMBL/GenBank/DDBJ databases">
        <title>Friends and foes A comparative genomics studyof 23 Aspergillus species from section Flavi.</title>
        <authorList>
            <consortium name="DOE Joint Genome Institute"/>
            <person name="Kjaerbolling I."/>
            <person name="Vesth T."/>
            <person name="Frisvad J.C."/>
            <person name="Nybo J.L."/>
            <person name="Theobald S."/>
            <person name="Kildgaard S."/>
            <person name="Isbrandt T."/>
            <person name="Kuo A."/>
            <person name="Sato A."/>
            <person name="Lyhne E.K."/>
            <person name="Kogle M.E."/>
            <person name="Wiebenga A."/>
            <person name="Kun R.S."/>
            <person name="Lubbers R.J."/>
            <person name="Makela M.R."/>
            <person name="Barry K."/>
            <person name="Chovatia M."/>
            <person name="Clum A."/>
            <person name="Daum C."/>
            <person name="Haridas S."/>
            <person name="He G."/>
            <person name="LaButti K."/>
            <person name="Lipzen A."/>
            <person name="Mondo S."/>
            <person name="Riley R."/>
            <person name="Salamov A."/>
            <person name="Simmons B.A."/>
            <person name="Magnuson J.K."/>
            <person name="Henrissat B."/>
            <person name="Mortensen U.H."/>
            <person name="Larsen T.O."/>
            <person name="Devries R.P."/>
            <person name="Grigoriev I.V."/>
            <person name="Machida M."/>
            <person name="Baker S.E."/>
            <person name="Andersen M.R."/>
        </authorList>
    </citation>
    <scope>NUCLEOTIDE SEQUENCE [LARGE SCALE GENOMIC DNA]</scope>
    <source>
        <strain evidence="3 4">IBT 29228</strain>
    </source>
</reference>
<keyword evidence="1" id="KW-0106">Calcium</keyword>
<dbReference type="PROSITE" id="PS00018">
    <property type="entry name" value="EF_HAND_1"/>
    <property type="match status" value="1"/>
</dbReference>
<dbReference type="Proteomes" id="UP000326198">
    <property type="component" value="Unassembled WGS sequence"/>
</dbReference>
<sequence>MANMFYECDKNGDGLDEDEMLKYLEMNDEEIARWLRNFDIDKDKKITFVEFFKAFFFRESESNFPNAFAADYEGSN</sequence>
<dbReference type="GO" id="GO:0005509">
    <property type="term" value="F:calcium ion binding"/>
    <property type="evidence" value="ECO:0007669"/>
    <property type="project" value="InterPro"/>
</dbReference>
<dbReference type="EMBL" id="ML736183">
    <property type="protein sequence ID" value="KAE8380316.1"/>
    <property type="molecule type" value="Genomic_DNA"/>
</dbReference>
<dbReference type="InterPro" id="IPR018247">
    <property type="entry name" value="EF_Hand_1_Ca_BS"/>
</dbReference>
<proteinExistence type="predicted"/>
<evidence type="ECO:0000313" key="3">
    <source>
        <dbReference type="EMBL" id="KAE8380316.1"/>
    </source>
</evidence>
<dbReference type="InterPro" id="IPR011992">
    <property type="entry name" value="EF-hand-dom_pair"/>
</dbReference>
<evidence type="ECO:0000259" key="2">
    <source>
        <dbReference type="PROSITE" id="PS50222"/>
    </source>
</evidence>
<accession>A0A5N7BEW8</accession>
<organism evidence="3 4">
    <name type="scientific">Aspergillus bertholletiae</name>
    <dbReference type="NCBI Taxonomy" id="1226010"/>
    <lineage>
        <taxon>Eukaryota</taxon>
        <taxon>Fungi</taxon>
        <taxon>Dikarya</taxon>
        <taxon>Ascomycota</taxon>
        <taxon>Pezizomycotina</taxon>
        <taxon>Eurotiomycetes</taxon>
        <taxon>Eurotiomycetidae</taxon>
        <taxon>Eurotiales</taxon>
        <taxon>Aspergillaceae</taxon>
        <taxon>Aspergillus</taxon>
        <taxon>Aspergillus subgen. Circumdati</taxon>
    </lineage>
</organism>
<evidence type="ECO:0000313" key="4">
    <source>
        <dbReference type="Proteomes" id="UP000326198"/>
    </source>
</evidence>
<dbReference type="InterPro" id="IPR002048">
    <property type="entry name" value="EF_hand_dom"/>
</dbReference>
<dbReference type="Pfam" id="PF13499">
    <property type="entry name" value="EF-hand_7"/>
    <property type="match status" value="1"/>
</dbReference>
<dbReference type="PROSITE" id="PS50222">
    <property type="entry name" value="EF_HAND_2"/>
    <property type="match status" value="1"/>
</dbReference>
<keyword evidence="4" id="KW-1185">Reference proteome</keyword>
<protein>
    <recommendedName>
        <fullName evidence="2">EF-hand domain-containing protein</fullName>
    </recommendedName>
</protein>
<name>A0A5N7BEW8_9EURO</name>
<feature type="domain" description="EF-hand" evidence="2">
    <location>
        <begin position="26"/>
        <end position="61"/>
    </location>
</feature>
<dbReference type="SUPFAM" id="SSF47473">
    <property type="entry name" value="EF-hand"/>
    <property type="match status" value="1"/>
</dbReference>
<gene>
    <name evidence="3" type="ORF">BDV26DRAFT_290551</name>
</gene>